<evidence type="ECO:0000256" key="3">
    <source>
        <dbReference type="ARBA" id="ARBA00011738"/>
    </source>
</evidence>
<evidence type="ECO:0000256" key="4">
    <source>
        <dbReference type="ARBA" id="ARBA00022432"/>
    </source>
</evidence>
<dbReference type="GO" id="GO:0005829">
    <property type="term" value="C:cytosol"/>
    <property type="evidence" value="ECO:0007669"/>
    <property type="project" value="TreeGrafter"/>
</dbReference>
<comment type="subunit">
    <text evidence="3">Homodimer.</text>
</comment>
<dbReference type="AlphaFoldDB" id="L1ILQ4"/>
<dbReference type="GO" id="GO:0004807">
    <property type="term" value="F:triose-phosphate isomerase activity"/>
    <property type="evidence" value="ECO:0007669"/>
    <property type="project" value="UniProtKB-EC"/>
</dbReference>
<keyword evidence="5" id="KW-0963">Cytoplasm</keyword>
<dbReference type="Gene3D" id="3.20.20.70">
    <property type="entry name" value="Aldolase class I"/>
    <property type="match status" value="1"/>
</dbReference>
<dbReference type="UniPathway" id="UPA00109">
    <property type="reaction ID" value="UER00189"/>
</dbReference>
<keyword evidence="11" id="KW-1185">Reference proteome</keyword>
<dbReference type="GO" id="GO:0019563">
    <property type="term" value="P:glycerol catabolic process"/>
    <property type="evidence" value="ECO:0007669"/>
    <property type="project" value="TreeGrafter"/>
</dbReference>
<keyword evidence="4 8" id="KW-0312">Gluconeogenesis</keyword>
<dbReference type="EC" id="5.3.1.1" evidence="8"/>
<comment type="catalytic activity">
    <reaction evidence="8">
        <text>D-glyceraldehyde 3-phosphate = dihydroxyacetone phosphate</text>
        <dbReference type="Rhea" id="RHEA:18585"/>
        <dbReference type="ChEBI" id="CHEBI:57642"/>
        <dbReference type="ChEBI" id="CHEBI:59776"/>
        <dbReference type="EC" id="5.3.1.1"/>
    </reaction>
</comment>
<dbReference type="HOGENOM" id="CLU_024251_2_2_1"/>
<accession>L1ILQ4</accession>
<dbReference type="PaxDb" id="55529-EKX36730"/>
<evidence type="ECO:0000256" key="8">
    <source>
        <dbReference type="RuleBase" id="RU363013"/>
    </source>
</evidence>
<dbReference type="FunFam" id="3.20.20.70:FF:000016">
    <property type="entry name" value="Triosephosphate isomerase"/>
    <property type="match status" value="1"/>
</dbReference>
<comment type="pathway">
    <text evidence="1 8">Carbohydrate degradation; glycolysis; D-glyceraldehyde 3-phosphate from glycerone phosphate: step 1/1.</text>
</comment>
<dbReference type="GO" id="GO:0006094">
    <property type="term" value="P:gluconeogenesis"/>
    <property type="evidence" value="ECO:0007669"/>
    <property type="project" value="UniProtKB-UniPathway"/>
</dbReference>
<dbReference type="eggNOG" id="KOG1643">
    <property type="taxonomic scope" value="Eukaryota"/>
</dbReference>
<dbReference type="PANTHER" id="PTHR21139">
    <property type="entry name" value="TRIOSEPHOSPHATE ISOMERASE"/>
    <property type="match status" value="1"/>
</dbReference>
<evidence type="ECO:0000256" key="5">
    <source>
        <dbReference type="ARBA" id="ARBA00022490"/>
    </source>
</evidence>
<dbReference type="GO" id="GO:0046166">
    <property type="term" value="P:glyceraldehyde-3-phosphate biosynthetic process"/>
    <property type="evidence" value="ECO:0007669"/>
    <property type="project" value="TreeGrafter"/>
</dbReference>
<organism evidence="9">
    <name type="scientific">Guillardia theta (strain CCMP2712)</name>
    <name type="common">Cryptophyte</name>
    <dbReference type="NCBI Taxonomy" id="905079"/>
    <lineage>
        <taxon>Eukaryota</taxon>
        <taxon>Cryptophyceae</taxon>
        <taxon>Pyrenomonadales</taxon>
        <taxon>Geminigeraceae</taxon>
        <taxon>Guillardia</taxon>
    </lineage>
</organism>
<dbReference type="RefSeq" id="XP_005823710.1">
    <property type="nucleotide sequence ID" value="XM_005823653.1"/>
</dbReference>
<dbReference type="STRING" id="905079.L1ILQ4"/>
<dbReference type="SUPFAM" id="SSF51351">
    <property type="entry name" value="Triosephosphate isomerase (TIM)"/>
    <property type="match status" value="1"/>
</dbReference>
<keyword evidence="7 8" id="KW-0413">Isomerase</keyword>
<dbReference type="EMBL" id="JH993068">
    <property type="protein sequence ID" value="EKX36730.1"/>
    <property type="molecule type" value="Genomic_DNA"/>
</dbReference>
<dbReference type="PANTHER" id="PTHR21139:SF42">
    <property type="entry name" value="TRIOSEPHOSPHATE ISOMERASE"/>
    <property type="match status" value="1"/>
</dbReference>
<comment type="pathway">
    <text evidence="8">Carbohydrate biosynthesis; gluconeogenesis.</text>
</comment>
<dbReference type="HAMAP" id="MF_00147_B">
    <property type="entry name" value="TIM_B"/>
    <property type="match status" value="1"/>
</dbReference>
<dbReference type="CDD" id="cd00311">
    <property type="entry name" value="TIM"/>
    <property type="match status" value="1"/>
</dbReference>
<dbReference type="EnsemblProtists" id="EKX36730">
    <property type="protein sequence ID" value="EKX36730"/>
    <property type="gene ID" value="GUITHDRAFT_158654"/>
</dbReference>
<comment type="similarity">
    <text evidence="2 8">Belongs to the triosephosphate isomerase family.</text>
</comment>
<dbReference type="PROSITE" id="PS51440">
    <property type="entry name" value="TIM_2"/>
    <property type="match status" value="1"/>
</dbReference>
<protein>
    <recommendedName>
        <fullName evidence="8">Triosephosphate isomerase</fullName>
        <ecNumber evidence="8">5.3.1.1</ecNumber>
    </recommendedName>
</protein>
<evidence type="ECO:0000313" key="9">
    <source>
        <dbReference type="EMBL" id="EKX36730.1"/>
    </source>
</evidence>
<dbReference type="Proteomes" id="UP000011087">
    <property type="component" value="Unassembled WGS sequence"/>
</dbReference>
<evidence type="ECO:0000256" key="1">
    <source>
        <dbReference type="ARBA" id="ARBA00004680"/>
    </source>
</evidence>
<dbReference type="GO" id="GO:0006096">
    <property type="term" value="P:glycolytic process"/>
    <property type="evidence" value="ECO:0007669"/>
    <property type="project" value="UniProtKB-UniPathway"/>
</dbReference>
<gene>
    <name evidence="9" type="ORF">GUITHDRAFT_158654</name>
</gene>
<evidence type="ECO:0000313" key="10">
    <source>
        <dbReference type="EnsemblProtists" id="EKX36730"/>
    </source>
</evidence>
<dbReference type="PROSITE" id="PS00171">
    <property type="entry name" value="TIM_1"/>
    <property type="match status" value="1"/>
</dbReference>
<name>L1ILQ4_GUITC</name>
<evidence type="ECO:0000256" key="7">
    <source>
        <dbReference type="ARBA" id="ARBA00023235"/>
    </source>
</evidence>
<dbReference type="NCBIfam" id="TIGR00419">
    <property type="entry name" value="tim"/>
    <property type="match status" value="1"/>
</dbReference>
<dbReference type="OMA" id="CHQDVSG"/>
<dbReference type="Pfam" id="PF00121">
    <property type="entry name" value="TIM"/>
    <property type="match status" value="1"/>
</dbReference>
<keyword evidence="6 8" id="KW-0324">Glycolysis</keyword>
<evidence type="ECO:0000256" key="6">
    <source>
        <dbReference type="ARBA" id="ARBA00023152"/>
    </source>
</evidence>
<dbReference type="InterPro" id="IPR035990">
    <property type="entry name" value="TIM_sf"/>
</dbReference>
<proteinExistence type="inferred from homology"/>
<dbReference type="InterPro" id="IPR020861">
    <property type="entry name" value="Triosephosphate_isomerase_AS"/>
</dbReference>
<dbReference type="GeneID" id="17293531"/>
<dbReference type="InterPro" id="IPR000652">
    <property type="entry name" value="Triosephosphate_isomerase"/>
</dbReference>
<evidence type="ECO:0000313" key="11">
    <source>
        <dbReference type="Proteomes" id="UP000011087"/>
    </source>
</evidence>
<dbReference type="InterPro" id="IPR022896">
    <property type="entry name" value="TrioseP_Isoase_bac/euk"/>
</dbReference>
<reference evidence="11" key="2">
    <citation type="submission" date="2012-11" db="EMBL/GenBank/DDBJ databases">
        <authorList>
            <person name="Kuo A."/>
            <person name="Curtis B.A."/>
            <person name="Tanifuji G."/>
            <person name="Burki F."/>
            <person name="Gruber A."/>
            <person name="Irimia M."/>
            <person name="Maruyama S."/>
            <person name="Arias M.C."/>
            <person name="Ball S.G."/>
            <person name="Gile G.H."/>
            <person name="Hirakawa Y."/>
            <person name="Hopkins J.F."/>
            <person name="Rensing S.A."/>
            <person name="Schmutz J."/>
            <person name="Symeonidi A."/>
            <person name="Elias M."/>
            <person name="Eveleigh R.J."/>
            <person name="Herman E.K."/>
            <person name="Klute M.J."/>
            <person name="Nakayama T."/>
            <person name="Obornik M."/>
            <person name="Reyes-Prieto A."/>
            <person name="Armbrust E.V."/>
            <person name="Aves S.J."/>
            <person name="Beiko R.G."/>
            <person name="Coutinho P."/>
            <person name="Dacks J.B."/>
            <person name="Durnford D.G."/>
            <person name="Fast N.M."/>
            <person name="Green B.R."/>
            <person name="Grisdale C."/>
            <person name="Hempe F."/>
            <person name="Henrissat B."/>
            <person name="Hoppner M.P."/>
            <person name="Ishida K.-I."/>
            <person name="Kim E."/>
            <person name="Koreny L."/>
            <person name="Kroth P.G."/>
            <person name="Liu Y."/>
            <person name="Malik S.-B."/>
            <person name="Maier U.G."/>
            <person name="McRose D."/>
            <person name="Mock T."/>
            <person name="Neilson J.A."/>
            <person name="Onodera N.T."/>
            <person name="Poole A.M."/>
            <person name="Pritham E.J."/>
            <person name="Richards T.A."/>
            <person name="Rocap G."/>
            <person name="Roy S.W."/>
            <person name="Sarai C."/>
            <person name="Schaack S."/>
            <person name="Shirato S."/>
            <person name="Slamovits C.H."/>
            <person name="Spencer D.F."/>
            <person name="Suzuki S."/>
            <person name="Worden A.Z."/>
            <person name="Zauner S."/>
            <person name="Barry K."/>
            <person name="Bell C."/>
            <person name="Bharti A.K."/>
            <person name="Crow J.A."/>
            <person name="Grimwood J."/>
            <person name="Kramer R."/>
            <person name="Lindquist E."/>
            <person name="Lucas S."/>
            <person name="Salamov A."/>
            <person name="McFadden G.I."/>
            <person name="Lane C.E."/>
            <person name="Keeling P.J."/>
            <person name="Gray M.W."/>
            <person name="Grigoriev I.V."/>
            <person name="Archibald J.M."/>
        </authorList>
    </citation>
    <scope>NUCLEOTIDE SEQUENCE</scope>
    <source>
        <strain evidence="11">CCMP2712</strain>
    </source>
</reference>
<reference evidence="9 11" key="1">
    <citation type="journal article" date="2012" name="Nature">
        <title>Algal genomes reveal evolutionary mosaicism and the fate of nucleomorphs.</title>
        <authorList>
            <consortium name="DOE Joint Genome Institute"/>
            <person name="Curtis B.A."/>
            <person name="Tanifuji G."/>
            <person name="Burki F."/>
            <person name="Gruber A."/>
            <person name="Irimia M."/>
            <person name="Maruyama S."/>
            <person name="Arias M.C."/>
            <person name="Ball S.G."/>
            <person name="Gile G.H."/>
            <person name="Hirakawa Y."/>
            <person name="Hopkins J.F."/>
            <person name="Kuo A."/>
            <person name="Rensing S.A."/>
            <person name="Schmutz J."/>
            <person name="Symeonidi A."/>
            <person name="Elias M."/>
            <person name="Eveleigh R.J."/>
            <person name="Herman E.K."/>
            <person name="Klute M.J."/>
            <person name="Nakayama T."/>
            <person name="Obornik M."/>
            <person name="Reyes-Prieto A."/>
            <person name="Armbrust E.V."/>
            <person name="Aves S.J."/>
            <person name="Beiko R.G."/>
            <person name="Coutinho P."/>
            <person name="Dacks J.B."/>
            <person name="Durnford D.G."/>
            <person name="Fast N.M."/>
            <person name="Green B.R."/>
            <person name="Grisdale C.J."/>
            <person name="Hempel F."/>
            <person name="Henrissat B."/>
            <person name="Hoppner M.P."/>
            <person name="Ishida K."/>
            <person name="Kim E."/>
            <person name="Koreny L."/>
            <person name="Kroth P.G."/>
            <person name="Liu Y."/>
            <person name="Malik S.B."/>
            <person name="Maier U.G."/>
            <person name="McRose D."/>
            <person name="Mock T."/>
            <person name="Neilson J.A."/>
            <person name="Onodera N.T."/>
            <person name="Poole A.M."/>
            <person name="Pritham E.J."/>
            <person name="Richards T.A."/>
            <person name="Rocap G."/>
            <person name="Roy S.W."/>
            <person name="Sarai C."/>
            <person name="Schaack S."/>
            <person name="Shirato S."/>
            <person name="Slamovits C.H."/>
            <person name="Spencer D.F."/>
            <person name="Suzuki S."/>
            <person name="Worden A.Z."/>
            <person name="Zauner S."/>
            <person name="Barry K."/>
            <person name="Bell C."/>
            <person name="Bharti A.K."/>
            <person name="Crow J.A."/>
            <person name="Grimwood J."/>
            <person name="Kramer R."/>
            <person name="Lindquist E."/>
            <person name="Lucas S."/>
            <person name="Salamov A."/>
            <person name="McFadden G.I."/>
            <person name="Lane C.E."/>
            <person name="Keeling P.J."/>
            <person name="Gray M.W."/>
            <person name="Grigoriev I.V."/>
            <person name="Archibald J.M."/>
        </authorList>
    </citation>
    <scope>NUCLEOTIDE SEQUENCE</scope>
    <source>
        <strain evidence="9 11">CCMP2712</strain>
    </source>
</reference>
<dbReference type="InterPro" id="IPR013785">
    <property type="entry name" value="Aldolase_TIM"/>
</dbReference>
<evidence type="ECO:0000256" key="2">
    <source>
        <dbReference type="ARBA" id="ARBA00007422"/>
    </source>
</evidence>
<sequence>MAARVPFIAGNWKMNPTSVEEAISLAKAIADGKGSSKAQVAICTPHPFLAACKPHLDKGGIDLGAQACYFEQKGAYTGATSTSMIRSVGAKHVIVGHSERRTVFHQTDEMVNQIIHKVLADNMLPILCVGETKEEYESGLNTQICAIQLAKGLKGVSKEDAKKVTIAYEPVWAIGTGLVCDASVAQDVHKFIRGWLANMYDQETADTIRIQYGGSVTPDSVDELMSKPDIDGCLVGGASLDPAKFTRIMNFK</sequence>
<reference evidence="10" key="3">
    <citation type="submission" date="2015-06" db="UniProtKB">
        <authorList>
            <consortium name="EnsemblProtists"/>
        </authorList>
    </citation>
    <scope>IDENTIFICATION</scope>
</reference>
<dbReference type="KEGG" id="gtt:GUITHDRAFT_158654"/>
<dbReference type="OrthoDB" id="6715177at2759"/>
<dbReference type="UniPathway" id="UPA00138"/>